<gene>
    <name evidence="1" type="ORF">CRG98_001642</name>
</gene>
<evidence type="ECO:0000313" key="2">
    <source>
        <dbReference type="Proteomes" id="UP000233551"/>
    </source>
</evidence>
<sequence>MALRTSRIIARWGLSSSLSGFFREAIFTVASGLVQIITFCNEVELPRIEQIPGYTLLQFPDHLPADPKPWLEIVQPQIAPVVRALLAHEAGSLLHQRLHASSLGFPRILLL</sequence>
<protein>
    <submittedName>
        <fullName evidence="1">Uncharacterized protein</fullName>
    </submittedName>
</protein>
<evidence type="ECO:0000313" key="1">
    <source>
        <dbReference type="EMBL" id="PKI78022.1"/>
    </source>
</evidence>
<accession>A0A2I0LBG5</accession>
<name>A0A2I0LBG5_PUNGR</name>
<keyword evidence="2" id="KW-1185">Reference proteome</keyword>
<dbReference type="AlphaFoldDB" id="A0A2I0LBG5"/>
<organism evidence="1 2">
    <name type="scientific">Punica granatum</name>
    <name type="common">Pomegranate</name>
    <dbReference type="NCBI Taxonomy" id="22663"/>
    <lineage>
        <taxon>Eukaryota</taxon>
        <taxon>Viridiplantae</taxon>
        <taxon>Streptophyta</taxon>
        <taxon>Embryophyta</taxon>
        <taxon>Tracheophyta</taxon>
        <taxon>Spermatophyta</taxon>
        <taxon>Magnoliopsida</taxon>
        <taxon>eudicotyledons</taxon>
        <taxon>Gunneridae</taxon>
        <taxon>Pentapetalae</taxon>
        <taxon>rosids</taxon>
        <taxon>malvids</taxon>
        <taxon>Myrtales</taxon>
        <taxon>Lythraceae</taxon>
        <taxon>Punica</taxon>
    </lineage>
</organism>
<dbReference type="EMBL" id="PGOL01000065">
    <property type="protein sequence ID" value="PKI78022.1"/>
    <property type="molecule type" value="Genomic_DNA"/>
</dbReference>
<comment type="caution">
    <text evidence="1">The sequence shown here is derived from an EMBL/GenBank/DDBJ whole genome shotgun (WGS) entry which is preliminary data.</text>
</comment>
<reference evidence="1 2" key="1">
    <citation type="submission" date="2017-11" db="EMBL/GenBank/DDBJ databases">
        <title>De-novo sequencing of pomegranate (Punica granatum L.) genome.</title>
        <authorList>
            <person name="Akparov Z."/>
            <person name="Amiraslanov A."/>
            <person name="Hajiyeva S."/>
            <person name="Abbasov M."/>
            <person name="Kaur K."/>
            <person name="Hamwieh A."/>
            <person name="Solovyev V."/>
            <person name="Salamov A."/>
            <person name="Braich B."/>
            <person name="Kosarev P."/>
            <person name="Mahmoud A."/>
            <person name="Hajiyev E."/>
            <person name="Babayeva S."/>
            <person name="Izzatullayeva V."/>
            <person name="Mammadov A."/>
            <person name="Mammadov A."/>
            <person name="Sharifova S."/>
            <person name="Ojaghi J."/>
            <person name="Eynullazada K."/>
            <person name="Bayramov B."/>
            <person name="Abdulazimova A."/>
            <person name="Shahmuradov I."/>
        </authorList>
    </citation>
    <scope>NUCLEOTIDE SEQUENCE [LARGE SCALE GENOMIC DNA]</scope>
    <source>
        <strain evidence="2">cv. AG2017</strain>
        <tissue evidence="1">Leaf</tissue>
    </source>
</reference>
<dbReference type="Proteomes" id="UP000233551">
    <property type="component" value="Unassembled WGS sequence"/>
</dbReference>
<proteinExistence type="predicted"/>